<dbReference type="AlphaFoldDB" id="A0A6C0BTR1"/>
<name>A0A6C0BTR1_9ZZZZ</name>
<organism evidence="2">
    <name type="scientific">viral metagenome</name>
    <dbReference type="NCBI Taxonomy" id="1070528"/>
    <lineage>
        <taxon>unclassified sequences</taxon>
        <taxon>metagenomes</taxon>
        <taxon>organismal metagenomes</taxon>
    </lineage>
</organism>
<keyword evidence="1" id="KW-0812">Transmembrane</keyword>
<feature type="transmembrane region" description="Helical" evidence="1">
    <location>
        <begin position="224"/>
        <end position="246"/>
    </location>
</feature>
<proteinExistence type="predicted"/>
<evidence type="ECO:0000313" key="2">
    <source>
        <dbReference type="EMBL" id="QHS95626.1"/>
    </source>
</evidence>
<protein>
    <recommendedName>
        <fullName evidence="3">Vint domain-containing protein</fullName>
    </recommendedName>
</protein>
<reference evidence="2" key="1">
    <citation type="journal article" date="2020" name="Nature">
        <title>Giant virus diversity and host interactions through global metagenomics.</title>
        <authorList>
            <person name="Schulz F."/>
            <person name="Roux S."/>
            <person name="Paez-Espino D."/>
            <person name="Jungbluth S."/>
            <person name="Walsh D.A."/>
            <person name="Denef V.J."/>
            <person name="McMahon K.D."/>
            <person name="Konstantinidis K.T."/>
            <person name="Eloe-Fadrosh E.A."/>
            <person name="Kyrpides N.C."/>
            <person name="Woyke T."/>
        </authorList>
    </citation>
    <scope>NUCLEOTIDE SEQUENCE</scope>
    <source>
        <strain evidence="2">GVMAG-M-3300018868-6</strain>
    </source>
</reference>
<evidence type="ECO:0008006" key="3">
    <source>
        <dbReference type="Google" id="ProtNLM"/>
    </source>
</evidence>
<sequence>MSSNNITTHIMEESISNLYNKETYLDKYGGSLIITTITILIVFVIYSYFVISHNFGKIRANWNEYKCHPSVIPFAGLINGEKTTTQANFTECTQTILTYLSGEFLKPIYYSTQVSSNIFSGLVDDLNSIRKMMSYLRDSVSEVVDSVLSRFLYALMPIRRDIIKLKSTLGKTEGVLTGTLFTSLASYMGLRAFFGAFIEIVIKGLIALAAFIIAMWIIPFTWPVAGAATAFFAAIGIPFAIAIAYLKTTIHTDAKMPGKPKRRCFDGETLIQTTRGEKRIADILPDDDLGDGNVVTGVVKCSSEDLEMYYLDGYKVSGDHQYVKASGHYDYVSNHHDAVLIPDYNGEFVYCLNTTRKGFSVGGTWFLDWDEVSDVELNCIKQKLSSTFFGSHLSFANLNRWIDGGFVRDTGIQMKSGEVKRIDEIKCGDILKNGEKVMGLVKVKRHEIYGYCVNGTFFKGGPNIMYMDDNHIKTTIGRGIYLNYLPEEKYLYHLLTDTDEFEFDGIRICDYNYCIDAFIN</sequence>
<evidence type="ECO:0000256" key="1">
    <source>
        <dbReference type="SAM" id="Phobius"/>
    </source>
</evidence>
<accession>A0A6C0BTR1</accession>
<feature type="transmembrane region" description="Helical" evidence="1">
    <location>
        <begin position="192"/>
        <end position="218"/>
    </location>
</feature>
<feature type="transmembrane region" description="Helical" evidence="1">
    <location>
        <begin position="28"/>
        <end position="51"/>
    </location>
</feature>
<dbReference type="EMBL" id="MN739254">
    <property type="protein sequence ID" value="QHS95626.1"/>
    <property type="molecule type" value="Genomic_DNA"/>
</dbReference>
<keyword evidence="1" id="KW-0472">Membrane</keyword>
<keyword evidence="1" id="KW-1133">Transmembrane helix</keyword>